<name>E4X275_OIKDI</name>
<dbReference type="EMBL" id="FN654398">
    <property type="protein sequence ID" value="CBY33138.1"/>
    <property type="molecule type" value="Genomic_DNA"/>
</dbReference>
<dbReference type="GO" id="GO:0008080">
    <property type="term" value="F:N-acetyltransferase activity"/>
    <property type="evidence" value="ECO:0007669"/>
    <property type="project" value="TreeGrafter"/>
</dbReference>
<feature type="domain" description="N-acetyltransferase" evidence="1">
    <location>
        <begin position="63"/>
        <end position="210"/>
    </location>
</feature>
<dbReference type="PROSITE" id="PS51186">
    <property type="entry name" value="GNAT"/>
    <property type="match status" value="1"/>
</dbReference>
<keyword evidence="4" id="KW-1185">Reference proteome</keyword>
<organism evidence="2">
    <name type="scientific">Oikopleura dioica</name>
    <name type="common">Tunicate</name>
    <dbReference type="NCBI Taxonomy" id="34765"/>
    <lineage>
        <taxon>Eukaryota</taxon>
        <taxon>Metazoa</taxon>
        <taxon>Chordata</taxon>
        <taxon>Tunicata</taxon>
        <taxon>Appendicularia</taxon>
        <taxon>Copelata</taxon>
        <taxon>Oikopleuridae</taxon>
        <taxon>Oikopleura</taxon>
    </lineage>
</organism>
<dbReference type="AlphaFoldDB" id="E4X275"/>
<dbReference type="InterPro" id="IPR000182">
    <property type="entry name" value="GNAT_dom"/>
</dbReference>
<dbReference type="PANTHER" id="PTHR20905:SF1">
    <property type="entry name" value="AT07410P-RELATED"/>
    <property type="match status" value="1"/>
</dbReference>
<dbReference type="PANTHER" id="PTHR20905">
    <property type="entry name" value="N-ACETYLTRANSFERASE-RELATED"/>
    <property type="match status" value="1"/>
</dbReference>
<dbReference type="EMBL" id="FN653022">
    <property type="protein sequence ID" value="CBY07468.1"/>
    <property type="molecule type" value="Genomic_DNA"/>
</dbReference>
<dbReference type="SUPFAM" id="SSF55729">
    <property type="entry name" value="Acyl-CoA N-acyltransferases (Nat)"/>
    <property type="match status" value="1"/>
</dbReference>
<dbReference type="Gene3D" id="3.40.630.30">
    <property type="match status" value="1"/>
</dbReference>
<evidence type="ECO:0000313" key="3">
    <source>
        <dbReference type="EMBL" id="CBY33138.1"/>
    </source>
</evidence>
<evidence type="ECO:0000313" key="2">
    <source>
        <dbReference type="EMBL" id="CBY07468.1"/>
    </source>
</evidence>
<evidence type="ECO:0000259" key="1">
    <source>
        <dbReference type="PROSITE" id="PS51186"/>
    </source>
</evidence>
<dbReference type="Pfam" id="PF00583">
    <property type="entry name" value="Acetyltransf_1"/>
    <property type="match status" value="1"/>
</dbReference>
<dbReference type="OrthoDB" id="10465028at2759"/>
<evidence type="ECO:0000313" key="4">
    <source>
        <dbReference type="Proteomes" id="UP000001307"/>
    </source>
</evidence>
<dbReference type="InParanoid" id="E4X275"/>
<dbReference type="Proteomes" id="UP000011014">
    <property type="component" value="Unassembled WGS sequence"/>
</dbReference>
<dbReference type="Proteomes" id="UP000001307">
    <property type="component" value="Unassembled WGS sequence"/>
</dbReference>
<accession>E4X275</accession>
<sequence length="210" mass="23947">MTDLIYKRSENASQKDSILDFLINNFHDNTLQIMLPLSENEMRNFWGSGLAACKESQLVYQNVELVAVENGDFLTYKEIKEEFDEKESVKNAQRTSELICALGETDLTRFGVNDRSKIYSNGVVCVSSLTQGRGIGTRLIKNSINFAKNSGADFYTAHCVNNISKKVFEKEGFEIAKNLSYPKFFKNEPEEHAKIVQAHQNAFFMIKKLY</sequence>
<proteinExistence type="predicted"/>
<reference evidence="2" key="1">
    <citation type="journal article" date="2010" name="Science">
        <title>Plasticity of animal genome architecture unmasked by rapid evolution of a pelagic tunicate.</title>
        <authorList>
            <person name="Denoeud F."/>
            <person name="Henriet S."/>
            <person name="Mungpakdee S."/>
            <person name="Aury J.M."/>
            <person name="Da Silva C."/>
            <person name="Brinkmann H."/>
            <person name="Mikhaleva J."/>
            <person name="Olsen L.C."/>
            <person name="Jubin C."/>
            <person name="Canestro C."/>
            <person name="Bouquet J.M."/>
            <person name="Danks G."/>
            <person name="Poulain J."/>
            <person name="Campsteijn C."/>
            <person name="Adamski M."/>
            <person name="Cross I."/>
            <person name="Yadetie F."/>
            <person name="Muffato M."/>
            <person name="Louis A."/>
            <person name="Butcher S."/>
            <person name="Tsagkogeorga G."/>
            <person name="Konrad A."/>
            <person name="Singh S."/>
            <person name="Jensen M.F."/>
            <person name="Cong E.H."/>
            <person name="Eikeseth-Otteraa H."/>
            <person name="Noel B."/>
            <person name="Anthouard V."/>
            <person name="Porcel B.M."/>
            <person name="Kachouri-Lafond R."/>
            <person name="Nishino A."/>
            <person name="Ugolini M."/>
            <person name="Chourrout P."/>
            <person name="Nishida H."/>
            <person name="Aasland R."/>
            <person name="Huzurbazar S."/>
            <person name="Westhof E."/>
            <person name="Delsuc F."/>
            <person name="Lehrach H."/>
            <person name="Reinhardt R."/>
            <person name="Weissenbach J."/>
            <person name="Roy S.W."/>
            <person name="Artiguenave F."/>
            <person name="Postlethwait J.H."/>
            <person name="Manak J.R."/>
            <person name="Thompson E.M."/>
            <person name="Jaillon O."/>
            <person name="Du Pasquier L."/>
            <person name="Boudinot P."/>
            <person name="Liberles D.A."/>
            <person name="Volff J.N."/>
            <person name="Philippe H."/>
            <person name="Lenhard B."/>
            <person name="Roest Crollius H."/>
            <person name="Wincker P."/>
            <person name="Chourrout D."/>
        </authorList>
    </citation>
    <scope>NUCLEOTIDE SEQUENCE [LARGE SCALE GENOMIC DNA]</scope>
</reference>
<gene>
    <name evidence="2" type="ORF">GSOID_T00017151001</name>
    <name evidence="3" type="ORF">GSOID_T00021035001</name>
</gene>
<dbReference type="InterPro" id="IPR016181">
    <property type="entry name" value="Acyl_CoA_acyltransferase"/>
</dbReference>
<protein>
    <recommendedName>
        <fullName evidence="1">N-acetyltransferase domain-containing protein</fullName>
    </recommendedName>
</protein>